<evidence type="ECO:0000313" key="12">
    <source>
        <dbReference type="EMBL" id="VDK68885.1"/>
    </source>
</evidence>
<evidence type="ECO:0000256" key="4">
    <source>
        <dbReference type="ARBA" id="ARBA00022989"/>
    </source>
</evidence>
<dbReference type="Pfam" id="PF25508">
    <property type="entry name" value="TRPM2"/>
    <property type="match status" value="1"/>
</dbReference>
<feature type="transmembrane region" description="Helical" evidence="8">
    <location>
        <begin position="890"/>
        <end position="909"/>
    </location>
</feature>
<dbReference type="Proteomes" id="UP000277928">
    <property type="component" value="Unassembled WGS sequence"/>
</dbReference>
<dbReference type="STRING" id="42156.A0A3P6SN11"/>
<keyword evidence="6 8" id="KW-0472">Membrane</keyword>
<evidence type="ECO:0000259" key="10">
    <source>
        <dbReference type="Pfam" id="PF18139"/>
    </source>
</evidence>
<dbReference type="InterPro" id="IPR050927">
    <property type="entry name" value="TRPM"/>
</dbReference>
<dbReference type="GO" id="GO:0005886">
    <property type="term" value="C:plasma membrane"/>
    <property type="evidence" value="ECO:0007669"/>
    <property type="project" value="TreeGrafter"/>
</dbReference>
<feature type="transmembrane region" description="Helical" evidence="8">
    <location>
        <begin position="1021"/>
        <end position="1042"/>
    </location>
</feature>
<evidence type="ECO:0000259" key="11">
    <source>
        <dbReference type="Pfam" id="PF25508"/>
    </source>
</evidence>
<evidence type="ECO:0000259" key="9">
    <source>
        <dbReference type="Pfam" id="PF00520"/>
    </source>
</evidence>
<feature type="transmembrane region" description="Helical" evidence="8">
    <location>
        <begin position="984"/>
        <end position="1001"/>
    </location>
</feature>
<protein>
    <recommendedName>
        <fullName evidence="14">TRPM SLOG domain-containing protein</fullName>
    </recommendedName>
</protein>
<gene>
    <name evidence="12" type="ORF">NLS_LOCUS587</name>
</gene>
<evidence type="ECO:0000256" key="2">
    <source>
        <dbReference type="ARBA" id="ARBA00022448"/>
    </source>
</evidence>
<dbReference type="EMBL" id="UYRX01000015">
    <property type="protein sequence ID" value="VDK68885.1"/>
    <property type="molecule type" value="Genomic_DNA"/>
</dbReference>
<dbReference type="PANTHER" id="PTHR13800:SF1">
    <property type="entry name" value="TRANSIENT RECEPTOR POTENTIAL CATION CHANNEL TRPM"/>
    <property type="match status" value="1"/>
</dbReference>
<name>A0A3P6SN11_LITSI</name>
<dbReference type="OrthoDB" id="301415at2759"/>
<dbReference type="PANTHER" id="PTHR13800">
    <property type="entry name" value="TRANSIENT RECEPTOR POTENTIAL CATION CHANNEL, SUBFAMILY M, MEMBER 6"/>
    <property type="match status" value="1"/>
</dbReference>
<keyword evidence="2" id="KW-0813">Transport</keyword>
<dbReference type="OMA" id="SSKDPHX"/>
<dbReference type="InterPro" id="IPR005821">
    <property type="entry name" value="Ion_trans_dom"/>
</dbReference>
<evidence type="ECO:0000256" key="1">
    <source>
        <dbReference type="ARBA" id="ARBA00004141"/>
    </source>
</evidence>
<dbReference type="Pfam" id="PF00520">
    <property type="entry name" value="Ion_trans"/>
    <property type="match status" value="1"/>
</dbReference>
<dbReference type="Pfam" id="PF18139">
    <property type="entry name" value="LSDAT_euk"/>
    <property type="match status" value="1"/>
</dbReference>
<comment type="subcellular location">
    <subcellularLocation>
        <location evidence="1">Membrane</location>
        <topology evidence="1">Multi-pass membrane protein</topology>
    </subcellularLocation>
</comment>
<keyword evidence="3 8" id="KW-0812">Transmembrane</keyword>
<evidence type="ECO:0000256" key="3">
    <source>
        <dbReference type="ARBA" id="ARBA00022692"/>
    </source>
</evidence>
<keyword evidence="13" id="KW-1185">Reference proteome</keyword>
<feature type="domain" description="TRPM-like" evidence="11">
    <location>
        <begin position="508"/>
        <end position="758"/>
    </location>
</feature>
<feature type="domain" description="TRPM SLOG" evidence="10">
    <location>
        <begin position="185"/>
        <end position="453"/>
    </location>
</feature>
<evidence type="ECO:0000313" key="13">
    <source>
        <dbReference type="Proteomes" id="UP000277928"/>
    </source>
</evidence>
<organism evidence="12 13">
    <name type="scientific">Litomosoides sigmodontis</name>
    <name type="common">Filarial nematode worm</name>
    <dbReference type="NCBI Taxonomy" id="42156"/>
    <lineage>
        <taxon>Eukaryota</taxon>
        <taxon>Metazoa</taxon>
        <taxon>Ecdysozoa</taxon>
        <taxon>Nematoda</taxon>
        <taxon>Chromadorea</taxon>
        <taxon>Rhabditida</taxon>
        <taxon>Spirurina</taxon>
        <taxon>Spiruromorpha</taxon>
        <taxon>Filarioidea</taxon>
        <taxon>Onchocercidae</taxon>
        <taxon>Litomosoides</taxon>
    </lineage>
</organism>
<accession>A0A3P6SN11</accession>
<dbReference type="GO" id="GO:0030001">
    <property type="term" value="P:metal ion transport"/>
    <property type="evidence" value="ECO:0007669"/>
    <property type="project" value="TreeGrafter"/>
</dbReference>
<sequence>MQECASISNSEFVLQPNGSNDDFGADEKLRASSINLNSFGCIAPRNSITGQQFYSLANVSSNYRSAEKASAEQKRSSRLFERPELFVEALTEKLKRTWIEQVFLKRECIKYIPTFGINKCGCGLSLNAHSLAVISQFRAAVANDEAALRSPNQPVHWSVAEHTRTAYTDAFGTLEFSGGAHAHKAHYVRLGYDSDPSDIMYLMEKIWGLEPPRLVITVHGGITNFEVQEKLGQVFRKGLLKAAQTTGAWIITAGIDAGVVRHVATALDEAGISARMRSKVVTIGIAPWGLLKRHEKLIGKDIVVSYDPRFFSSKSKYATLNDRHSYFLLVDDGTNGRYGADIILRKRFEEFIARKQTIGLGTRHVPVICAVLEGGICTIRAVLQYLANQPPVPVIVCDGSGRASDLIAFAHRHILENGNLPQEIHAQLLILVASVFRRSTTPAEQILEEVLCCARHRDLLTVFRLGENKRQDVDHAILSAILKGQNLSAADQLALTIVWNRVDIARSDIFLANQNWNPHLLYDAMMEALALDRVDFVKLLLENGVSMKKFLTISRLEQLYNMEQDSILPLINDRMSIIDGQITLPKIGVVIERLMGNAYKCSYTSRKFKNKYEKCRKKVLDAKNDTRKQLRKESKDGDEFQFPFNDLMLWAVLSRRQEMARCMWMYGEEAMAKALAAIRLYKSMSKEAADEYIEVEVSNELRQFAEEFKRESLSLLNHCYLQDDAGTLRLLTAELPNWGHHTCLSLAVIANNRRFLAHPCCQILLADLWHGGLGIKSWKLGKFKFRHLSTTLQEKEDDDHSQNSASSSFYASEHLKIRRKSRCRTTAFSHRMPNFFETANLMEETLRIKPGLGEPRKTAGRSLQKVEEMTRRTLWTTKFSVFYSAPITTFWIWLASYFVFLSTYTYVILIEFPMKPTQVEWFLLAYVVAFVMEHFRKLLVQEASTIFEKIRVYFNRCWNYLTFLAIITFFIGFALRCNQPTRHSYGRIILSCNIVFWYIKLLDFMGVHPRLGPYIQMTGKMIVNMMYILVLLLVTLMSFGISRQAITYPHEKWQWLLIRNIFYKPYFMLYGELYKNGQRRQETSKRGGLFDFSMKLSLNDDELRLLRDFEEDCMDDFSRKKSLSQLLQDDYLKTAVERSDNLQVQLNDLGNEDCTMKSFLREIESKLCAVEKNQQAILKLLQSSTEKEGNSRNSIEVRRNDLSVTGKKTLIEKSGPVGMYANINSNDDKEIRKLHYMDELPETPNIYQITERSHNVYQITERRPFVHGDEVYTSITDTIRMPKVLYASDDSVQATVSSTTTEHTDTALRNFKEVPSCRRGVRERSIPSKWSITDLQNMCRACSREELSESANSDTNEIVM</sequence>
<keyword evidence="5" id="KW-0406">Ion transport</keyword>
<feature type="transmembrane region" description="Helical" evidence="8">
    <location>
        <begin position="958"/>
        <end position="977"/>
    </location>
</feature>
<evidence type="ECO:0000256" key="8">
    <source>
        <dbReference type="SAM" id="Phobius"/>
    </source>
</evidence>
<feature type="domain" description="Ion transport" evidence="9">
    <location>
        <begin position="891"/>
        <end position="1047"/>
    </location>
</feature>
<keyword evidence="4 8" id="KW-1133">Transmembrane helix</keyword>
<evidence type="ECO:0000256" key="6">
    <source>
        <dbReference type="ARBA" id="ARBA00023136"/>
    </source>
</evidence>
<dbReference type="InterPro" id="IPR057366">
    <property type="entry name" value="TRPM-like"/>
</dbReference>
<evidence type="ECO:0000256" key="5">
    <source>
        <dbReference type="ARBA" id="ARBA00023065"/>
    </source>
</evidence>
<reference evidence="12 13" key="1">
    <citation type="submission" date="2018-08" db="EMBL/GenBank/DDBJ databases">
        <authorList>
            <person name="Laetsch R D."/>
            <person name="Stevens L."/>
            <person name="Kumar S."/>
            <person name="Blaxter L. M."/>
        </authorList>
    </citation>
    <scope>NUCLEOTIDE SEQUENCE [LARGE SCALE GENOMIC DNA]</scope>
</reference>
<proteinExistence type="predicted"/>
<dbReference type="GO" id="GO:0005261">
    <property type="term" value="F:monoatomic cation channel activity"/>
    <property type="evidence" value="ECO:0007669"/>
    <property type="project" value="TreeGrafter"/>
</dbReference>
<keyword evidence="7" id="KW-0407">Ion channel</keyword>
<evidence type="ECO:0008006" key="14">
    <source>
        <dbReference type="Google" id="ProtNLM"/>
    </source>
</evidence>
<dbReference type="InterPro" id="IPR041491">
    <property type="entry name" value="TRPM_SLOG"/>
</dbReference>
<evidence type="ECO:0000256" key="7">
    <source>
        <dbReference type="ARBA" id="ARBA00023303"/>
    </source>
</evidence>